<keyword evidence="4" id="KW-1185">Reference proteome</keyword>
<evidence type="ECO:0000313" key="4">
    <source>
        <dbReference type="Proteomes" id="UP000053372"/>
    </source>
</evidence>
<dbReference type="InterPro" id="IPR036849">
    <property type="entry name" value="Enolase-like_C_sf"/>
</dbReference>
<dbReference type="Gene3D" id="3.20.20.120">
    <property type="entry name" value="Enolase-like C-terminal domain"/>
    <property type="match status" value="1"/>
</dbReference>
<organism evidence="3 4">
    <name type="scientific">Mastigocoleus testarum BC008</name>
    <dbReference type="NCBI Taxonomy" id="371196"/>
    <lineage>
        <taxon>Bacteria</taxon>
        <taxon>Bacillati</taxon>
        <taxon>Cyanobacteriota</taxon>
        <taxon>Cyanophyceae</taxon>
        <taxon>Nostocales</taxon>
        <taxon>Hapalosiphonaceae</taxon>
        <taxon>Mastigocoleus</taxon>
    </lineage>
</organism>
<evidence type="ECO:0000313" key="2">
    <source>
        <dbReference type="EMBL" id="KST63893.1"/>
    </source>
</evidence>
<dbReference type="Proteomes" id="UP000053372">
    <property type="component" value="Unassembled WGS sequence"/>
</dbReference>
<dbReference type="InterPro" id="IPR034593">
    <property type="entry name" value="DgoD-like"/>
</dbReference>
<proteinExistence type="predicted"/>
<dbReference type="Pfam" id="PF13378">
    <property type="entry name" value="MR_MLE_C"/>
    <property type="match status" value="1"/>
</dbReference>
<dbReference type="EMBL" id="LMTZ01000126">
    <property type="protein sequence ID" value="KST64228.1"/>
    <property type="molecule type" value="Genomic_DNA"/>
</dbReference>
<dbReference type="PANTHER" id="PTHR48080:SF2">
    <property type="entry name" value="D-GALACTONATE DEHYDRATASE"/>
    <property type="match status" value="1"/>
</dbReference>
<evidence type="ECO:0000313" key="3">
    <source>
        <dbReference type="EMBL" id="KST64228.1"/>
    </source>
</evidence>
<evidence type="ECO:0000259" key="1">
    <source>
        <dbReference type="Pfam" id="PF13378"/>
    </source>
</evidence>
<gene>
    <name evidence="2" type="ORF">BC008_15685</name>
    <name evidence="3" type="ORF">BC008_16460</name>
</gene>
<dbReference type="AlphaFoldDB" id="A0A0V7ZI16"/>
<sequence length="112" mass="12551">MKNRVADIIQPDIIYNGGIIRTLRVAQEAKKVGIPVAIHNPRPGADIIYTLHLASCLNTDYLEYTANSQEQYNWLTPKLEAKNGLVAVPQNSGLGISIDSNLLRRAKRIRNW</sequence>
<feature type="domain" description="Enolase C-terminal" evidence="1">
    <location>
        <begin position="2"/>
        <end position="100"/>
    </location>
</feature>
<dbReference type="PANTHER" id="PTHR48080">
    <property type="entry name" value="D-GALACTONATE DEHYDRATASE-RELATED"/>
    <property type="match status" value="1"/>
</dbReference>
<reference evidence="3 4" key="1">
    <citation type="journal article" date="2015" name="Genome Announc.">
        <title>Draft Genome of the Euendolithic (true boring) Cyanobacterium Mastigocoleus testarum strain BC008.</title>
        <authorList>
            <person name="Guida B.S."/>
            <person name="Garcia-Pichel F."/>
        </authorList>
    </citation>
    <scope>NUCLEOTIDE SEQUENCE [LARGE SCALE GENOMIC DNA]</scope>
    <source>
        <strain evidence="3 4">BC008</strain>
    </source>
</reference>
<accession>A0A0V7ZI16</accession>
<dbReference type="EMBL" id="LMTZ01000130">
    <property type="protein sequence ID" value="KST63893.1"/>
    <property type="molecule type" value="Genomic_DNA"/>
</dbReference>
<dbReference type="InterPro" id="IPR029065">
    <property type="entry name" value="Enolase_C-like"/>
</dbReference>
<dbReference type="SUPFAM" id="SSF51604">
    <property type="entry name" value="Enolase C-terminal domain-like"/>
    <property type="match status" value="1"/>
</dbReference>
<protein>
    <recommendedName>
        <fullName evidence="1">Enolase C-terminal domain-containing protein</fullName>
    </recommendedName>
</protein>
<name>A0A0V7ZI16_9CYAN</name>
<comment type="caution">
    <text evidence="3">The sequence shown here is derived from an EMBL/GenBank/DDBJ whole genome shotgun (WGS) entry which is preliminary data.</text>
</comment>